<organism evidence="1">
    <name type="scientific">Rhizophora mucronata</name>
    <name type="common">Asiatic mangrove</name>
    <dbReference type="NCBI Taxonomy" id="61149"/>
    <lineage>
        <taxon>Eukaryota</taxon>
        <taxon>Viridiplantae</taxon>
        <taxon>Streptophyta</taxon>
        <taxon>Embryophyta</taxon>
        <taxon>Tracheophyta</taxon>
        <taxon>Spermatophyta</taxon>
        <taxon>Magnoliopsida</taxon>
        <taxon>eudicotyledons</taxon>
        <taxon>Gunneridae</taxon>
        <taxon>Pentapetalae</taxon>
        <taxon>rosids</taxon>
        <taxon>fabids</taxon>
        <taxon>Malpighiales</taxon>
        <taxon>Rhizophoraceae</taxon>
        <taxon>Rhizophora</taxon>
    </lineage>
</organism>
<sequence length="31" mass="3890">MTDLLWFNHLIKDNQIKLHTVYRFLAKPNRY</sequence>
<name>A0A2P2QCF0_RHIMU</name>
<protein>
    <submittedName>
        <fullName evidence="1">Uncharacterized protein</fullName>
    </submittedName>
</protein>
<dbReference type="EMBL" id="GGEC01084178">
    <property type="protein sequence ID" value="MBX64662.1"/>
    <property type="molecule type" value="Transcribed_RNA"/>
</dbReference>
<accession>A0A2P2QCF0</accession>
<proteinExistence type="predicted"/>
<evidence type="ECO:0000313" key="1">
    <source>
        <dbReference type="EMBL" id="MBX64662.1"/>
    </source>
</evidence>
<reference evidence="1" key="1">
    <citation type="submission" date="2018-02" db="EMBL/GenBank/DDBJ databases">
        <title>Rhizophora mucronata_Transcriptome.</title>
        <authorList>
            <person name="Meera S.P."/>
            <person name="Sreeshan A."/>
            <person name="Augustine A."/>
        </authorList>
    </citation>
    <scope>NUCLEOTIDE SEQUENCE</scope>
    <source>
        <tissue evidence="1">Leaf</tissue>
    </source>
</reference>
<dbReference type="AlphaFoldDB" id="A0A2P2QCF0"/>